<keyword evidence="2" id="KW-0812">Transmembrane</keyword>
<evidence type="ECO:0000313" key="3">
    <source>
        <dbReference type="EMBL" id="TDP43264.1"/>
    </source>
</evidence>
<name>A0A4R6PWY8_NOCIG</name>
<evidence type="ECO:0000313" key="4">
    <source>
        <dbReference type="Proteomes" id="UP000295087"/>
    </source>
</evidence>
<feature type="transmembrane region" description="Helical" evidence="2">
    <location>
        <begin position="47"/>
        <end position="67"/>
    </location>
</feature>
<reference evidence="3 4" key="1">
    <citation type="submission" date="2019-03" db="EMBL/GenBank/DDBJ databases">
        <title>Genomic Encyclopedia of Type Strains, Phase IV (KMG-IV): sequencing the most valuable type-strain genomes for metagenomic binning, comparative biology and taxonomic classification.</title>
        <authorList>
            <person name="Goeker M."/>
        </authorList>
    </citation>
    <scope>NUCLEOTIDE SEQUENCE [LARGE SCALE GENOMIC DNA]</scope>
    <source>
        <strain evidence="3 4">DSM 44496</strain>
    </source>
</reference>
<feature type="transmembrane region" description="Helical" evidence="2">
    <location>
        <begin position="173"/>
        <end position="193"/>
    </location>
</feature>
<feature type="transmembrane region" description="Helical" evidence="2">
    <location>
        <begin position="111"/>
        <end position="133"/>
    </location>
</feature>
<keyword evidence="4" id="KW-1185">Reference proteome</keyword>
<evidence type="ECO:0000256" key="2">
    <source>
        <dbReference type="SAM" id="Phobius"/>
    </source>
</evidence>
<dbReference type="Proteomes" id="UP000295087">
    <property type="component" value="Unassembled WGS sequence"/>
</dbReference>
<comment type="caution">
    <text evidence="3">The sequence shown here is derived from an EMBL/GenBank/DDBJ whole genome shotgun (WGS) entry which is preliminary data.</text>
</comment>
<organism evidence="3 4">
    <name type="scientific">Nocardia ignorata</name>
    <dbReference type="NCBI Taxonomy" id="145285"/>
    <lineage>
        <taxon>Bacteria</taxon>
        <taxon>Bacillati</taxon>
        <taxon>Actinomycetota</taxon>
        <taxon>Actinomycetes</taxon>
        <taxon>Mycobacteriales</taxon>
        <taxon>Nocardiaceae</taxon>
        <taxon>Nocardia</taxon>
    </lineage>
</organism>
<sequence length="290" mass="32474">MNAAAHLQSSEASTVSAAPTTTPAAGTGVFSRTRARIAARTLRTDRWWLPPLLTTLGLTAFVAYATVRSFVRTAYWVPEYHYLTPFYSPCLSDSCVPGSSHFGTPFPELPMWIPLGFVVLPFLLGFRLTCYYYRKAYYRSMWMSPPACAVAEPHARYSGETRLPLIIQNAHRYFFYVALVVSLINTYDALSAFHGSGGGFGFGLGNVVLLVNVVLLWAYTLSCHSCRHIAGGRLKHFSAHPVRYWFWTQVSKLNTRHMALAWTTLGTLVLTDFYVMLVASQTISDLRFVN</sequence>
<dbReference type="RefSeq" id="WP_371852021.1">
    <property type="nucleotide sequence ID" value="NZ_JBHXPO010000002.1"/>
</dbReference>
<feature type="region of interest" description="Disordered" evidence="1">
    <location>
        <begin position="1"/>
        <end position="22"/>
    </location>
</feature>
<evidence type="ECO:0000256" key="1">
    <source>
        <dbReference type="SAM" id="MobiDB-lite"/>
    </source>
</evidence>
<feature type="transmembrane region" description="Helical" evidence="2">
    <location>
        <begin position="199"/>
        <end position="219"/>
    </location>
</feature>
<feature type="transmembrane region" description="Helical" evidence="2">
    <location>
        <begin position="259"/>
        <end position="280"/>
    </location>
</feature>
<keyword evidence="2" id="KW-1133">Transmembrane helix</keyword>
<keyword evidence="2" id="KW-0472">Membrane</keyword>
<gene>
    <name evidence="3" type="ORF">DFR75_1012386</name>
</gene>
<accession>A0A4R6PWY8</accession>
<dbReference type="EMBL" id="SNXK01000001">
    <property type="protein sequence ID" value="TDP43264.1"/>
    <property type="molecule type" value="Genomic_DNA"/>
</dbReference>
<protein>
    <submittedName>
        <fullName evidence="3">Uncharacterized protein</fullName>
    </submittedName>
</protein>
<feature type="compositionally biased region" description="Low complexity" evidence="1">
    <location>
        <begin position="12"/>
        <end position="22"/>
    </location>
</feature>
<dbReference type="AlphaFoldDB" id="A0A4R6PWY8"/>
<proteinExistence type="predicted"/>